<dbReference type="Proteomes" id="UP000319817">
    <property type="component" value="Chromosome"/>
</dbReference>
<feature type="transmembrane region" description="Helical" evidence="2">
    <location>
        <begin position="469"/>
        <end position="490"/>
    </location>
</feature>
<dbReference type="AlphaFoldDB" id="A0A517NWK6"/>
<evidence type="ECO:0000256" key="1">
    <source>
        <dbReference type="SAM" id="Coils"/>
    </source>
</evidence>
<evidence type="ECO:0000256" key="2">
    <source>
        <dbReference type="SAM" id="Phobius"/>
    </source>
</evidence>
<feature type="transmembrane region" description="Helical" evidence="2">
    <location>
        <begin position="438"/>
        <end position="457"/>
    </location>
</feature>
<reference evidence="3 4" key="1">
    <citation type="submission" date="2019-02" db="EMBL/GenBank/DDBJ databases">
        <title>Deep-cultivation of Planctomycetes and their phenomic and genomic characterization uncovers novel biology.</title>
        <authorList>
            <person name="Wiegand S."/>
            <person name="Jogler M."/>
            <person name="Boedeker C."/>
            <person name="Pinto D."/>
            <person name="Vollmers J."/>
            <person name="Rivas-Marin E."/>
            <person name="Kohn T."/>
            <person name="Peeters S.H."/>
            <person name="Heuer A."/>
            <person name="Rast P."/>
            <person name="Oberbeckmann S."/>
            <person name="Bunk B."/>
            <person name="Jeske O."/>
            <person name="Meyerdierks A."/>
            <person name="Storesund J.E."/>
            <person name="Kallscheuer N."/>
            <person name="Luecker S."/>
            <person name="Lage O.M."/>
            <person name="Pohl T."/>
            <person name="Merkel B.J."/>
            <person name="Hornburger P."/>
            <person name="Mueller R.-W."/>
            <person name="Bruemmer F."/>
            <person name="Labrenz M."/>
            <person name="Spormann A.M."/>
            <person name="Op den Camp H."/>
            <person name="Overmann J."/>
            <person name="Amann R."/>
            <person name="Jetten M.S.M."/>
            <person name="Mascher T."/>
            <person name="Medema M.H."/>
            <person name="Devos D.P."/>
            <person name="Kaster A.-K."/>
            <person name="Ovreas L."/>
            <person name="Rohde M."/>
            <person name="Galperin M.Y."/>
            <person name="Jogler C."/>
        </authorList>
    </citation>
    <scope>NUCLEOTIDE SEQUENCE [LARGE SCALE GENOMIC DNA]</scope>
    <source>
        <strain evidence="3 4">K23_9</strain>
    </source>
</reference>
<keyword evidence="2" id="KW-0472">Membrane</keyword>
<gene>
    <name evidence="3" type="ORF">K239x_35020</name>
</gene>
<organism evidence="3 4">
    <name type="scientific">Stieleria marina</name>
    <dbReference type="NCBI Taxonomy" id="1930275"/>
    <lineage>
        <taxon>Bacteria</taxon>
        <taxon>Pseudomonadati</taxon>
        <taxon>Planctomycetota</taxon>
        <taxon>Planctomycetia</taxon>
        <taxon>Pirellulales</taxon>
        <taxon>Pirellulaceae</taxon>
        <taxon>Stieleria</taxon>
    </lineage>
</organism>
<keyword evidence="1" id="KW-0175">Coiled coil</keyword>
<protein>
    <submittedName>
        <fullName evidence="3">Uncharacterized protein</fullName>
    </submittedName>
</protein>
<dbReference type="EMBL" id="CP036526">
    <property type="protein sequence ID" value="QDT11504.1"/>
    <property type="molecule type" value="Genomic_DNA"/>
</dbReference>
<feature type="coiled-coil region" evidence="1">
    <location>
        <begin position="301"/>
        <end position="328"/>
    </location>
</feature>
<name>A0A517NWK6_9BACT</name>
<sequence>MNPRGLGWLRLASFAAIFFFVAPECLAVLTTPDTQSLVLPTDPAKTKGYTVLFTWNQPKSPGYMAVDIRVKAISTFAADRRLVLRLEPVEGGHSPPQSGMTLDIPISIDQGTKVATVSRLLPKWSTGNGYKIRLFDSNVEREDYSAEIGELLRRSFRSNLKALENENVIDWLIVCEADKRSQVDSFVDQLYPIRNSAVTGRAPQQNPSEVTRKVVSPDELPTDWRGYQAFDAVVFQQSQLRTFKAVRSRQYSALRKWLLCGGTIIVFDAESIASLAEDLDVTPTVSAANAWLVKNASDTVHANYRDALRQLEDAIREIKLEQKRQSANGFFRAYDGVAASLPPGMMSTKPAELQQRIDKMLLKRPDPSQTQRIWLTNVAAGQLIGIDQASDLSEHDLSVVARTFGFRQSPMLRRGVDPLLGDQRVRRWLIPGVAQPPVYTFMGLLTLFVVLVGPVAYRQTTKSGRGYLMFAIAPVLALVTTAMMLIYGVLADGFGTQTRVRQVTWVDGASGDAGERIRGTYFSGVRPVDGIAFAADDEVMVYPDLDDQSWETLNRRNDASMGRVVVTGGGQQFDKKFLPSRAQKQFVVHHPRLNLGRLRMIPRKSADKTPTASNEFDFDLRNVVMRDRKGVYWSIQEMSANQTDVTCDRATQNIASEMLGGLYNDHRPISSTREVNRRSYSSRTRDLISITNRRTGDPSRIVTDGVFEFWLQQNLQVSGELPKGYFIALADISADAIWVPEAQSVASVRFVFGTLP</sequence>
<keyword evidence="4" id="KW-1185">Reference proteome</keyword>
<evidence type="ECO:0000313" key="4">
    <source>
        <dbReference type="Proteomes" id="UP000319817"/>
    </source>
</evidence>
<evidence type="ECO:0000313" key="3">
    <source>
        <dbReference type="EMBL" id="QDT11504.1"/>
    </source>
</evidence>
<proteinExistence type="predicted"/>
<keyword evidence="2" id="KW-1133">Transmembrane helix</keyword>
<accession>A0A517NWK6</accession>
<keyword evidence="2" id="KW-0812">Transmembrane</keyword>